<gene>
    <name evidence="5" type="ORF">MXD59_17275</name>
</gene>
<evidence type="ECO:0000256" key="2">
    <source>
        <dbReference type="SAM" id="MobiDB-lite"/>
    </source>
</evidence>
<dbReference type="InterPro" id="IPR014048">
    <property type="entry name" value="MethylDNA_cys_MeTrfase_DNA-bd"/>
</dbReference>
<comment type="caution">
    <text evidence="5">The sequence shown here is derived from an EMBL/GenBank/DDBJ whole genome shotgun (WGS) entry which is preliminary data.</text>
</comment>
<name>A0ABT0K2H4_9ACTN</name>
<dbReference type="PANTHER" id="PTHR10815:SF5">
    <property type="entry name" value="METHYLATED-DNA--PROTEIN-CYSTEINE METHYLTRANSFERASE"/>
    <property type="match status" value="1"/>
</dbReference>
<dbReference type="EMBL" id="JALKFT010000018">
    <property type="protein sequence ID" value="MCK9877503.1"/>
    <property type="molecule type" value="Genomic_DNA"/>
</dbReference>
<dbReference type="Gene3D" id="3.30.160.70">
    <property type="entry name" value="Methylated DNA-protein cysteine methyltransferase domain"/>
    <property type="match status" value="1"/>
</dbReference>
<dbReference type="CDD" id="cd06445">
    <property type="entry name" value="ATase"/>
    <property type="match status" value="1"/>
</dbReference>
<dbReference type="NCBIfam" id="TIGR00589">
    <property type="entry name" value="ogt"/>
    <property type="match status" value="1"/>
</dbReference>
<dbReference type="RefSeq" id="WP_248825736.1">
    <property type="nucleotide sequence ID" value="NZ_JALKFT010000018.1"/>
</dbReference>
<dbReference type="Gene3D" id="1.10.10.10">
    <property type="entry name" value="Winged helix-like DNA-binding domain superfamily/Winged helix DNA-binding domain"/>
    <property type="match status" value="1"/>
</dbReference>
<keyword evidence="1" id="KW-0227">DNA damage</keyword>
<sequence length="215" mass="22597">MTTTLGRGVSATMTTRGRESAGVTGGSPVVHTTVSSPLGDLLLVGVERPDLPAGFALAGLSWLVGQPKAVRPQATWRAAREPFAPVTAQLEEYFAGRRRTFDLPVWTSGSAFQERVWQALETIPFGTTTTYGALAARIGTGRTDARAIGTAVGANPLLLIRPCHRVIGADGNLRGFAAGLDRKDYLLRHEGALGTFLDLPPRIPAPARASAAPSG</sequence>
<evidence type="ECO:0000259" key="4">
    <source>
        <dbReference type="Pfam" id="PF02870"/>
    </source>
</evidence>
<feature type="domain" description="Methylated-DNA-[protein]-cysteine S-methyltransferase DNA binding" evidence="3">
    <location>
        <begin position="111"/>
        <end position="192"/>
    </location>
</feature>
<organism evidence="5 6">
    <name type="scientific">Frankia umida</name>
    <dbReference type="NCBI Taxonomy" id="573489"/>
    <lineage>
        <taxon>Bacteria</taxon>
        <taxon>Bacillati</taxon>
        <taxon>Actinomycetota</taxon>
        <taxon>Actinomycetes</taxon>
        <taxon>Frankiales</taxon>
        <taxon>Frankiaceae</taxon>
        <taxon>Frankia</taxon>
    </lineage>
</organism>
<dbReference type="InterPro" id="IPR008332">
    <property type="entry name" value="MethylG_MeTrfase_N"/>
</dbReference>
<dbReference type="InterPro" id="IPR036631">
    <property type="entry name" value="MGMT_N_sf"/>
</dbReference>
<dbReference type="Pfam" id="PF02870">
    <property type="entry name" value="Methyltransf_1N"/>
    <property type="match status" value="1"/>
</dbReference>
<feature type="compositionally biased region" description="Polar residues" evidence="2">
    <location>
        <begin position="1"/>
        <end position="15"/>
    </location>
</feature>
<protein>
    <submittedName>
        <fullName evidence="5">Methylated-DNA--[protein]-cysteine S-methyltransferase</fullName>
    </submittedName>
</protein>
<dbReference type="Proteomes" id="UP001201873">
    <property type="component" value="Unassembled WGS sequence"/>
</dbReference>
<evidence type="ECO:0000313" key="5">
    <source>
        <dbReference type="EMBL" id="MCK9877503.1"/>
    </source>
</evidence>
<proteinExistence type="predicted"/>
<dbReference type="InterPro" id="IPR036388">
    <property type="entry name" value="WH-like_DNA-bd_sf"/>
</dbReference>
<dbReference type="SUPFAM" id="SSF53155">
    <property type="entry name" value="Methylated DNA-protein cysteine methyltransferase domain"/>
    <property type="match status" value="1"/>
</dbReference>
<dbReference type="PANTHER" id="PTHR10815">
    <property type="entry name" value="METHYLATED-DNA--PROTEIN-CYSTEINE METHYLTRANSFERASE"/>
    <property type="match status" value="1"/>
</dbReference>
<evidence type="ECO:0000313" key="6">
    <source>
        <dbReference type="Proteomes" id="UP001201873"/>
    </source>
</evidence>
<accession>A0ABT0K2H4</accession>
<reference evidence="5 6" key="1">
    <citation type="submission" date="2022-04" db="EMBL/GenBank/DDBJ databases">
        <title>Genome diversity in the genus Frankia.</title>
        <authorList>
            <person name="Carlos-Shanley C."/>
            <person name="Hahn D."/>
        </authorList>
    </citation>
    <scope>NUCLEOTIDE SEQUENCE [LARGE SCALE GENOMIC DNA]</scope>
    <source>
        <strain evidence="5 6">Ag45/Mut15</strain>
    </source>
</reference>
<keyword evidence="6" id="KW-1185">Reference proteome</keyword>
<feature type="region of interest" description="Disordered" evidence="2">
    <location>
        <begin position="1"/>
        <end position="28"/>
    </location>
</feature>
<dbReference type="SUPFAM" id="SSF46767">
    <property type="entry name" value="Methylated DNA-protein cysteine methyltransferase, C-terminal domain"/>
    <property type="match status" value="1"/>
</dbReference>
<feature type="domain" description="Methylguanine DNA methyltransferase ribonuclease-like" evidence="4">
    <location>
        <begin position="29"/>
        <end position="105"/>
    </location>
</feature>
<dbReference type="Pfam" id="PF01035">
    <property type="entry name" value="DNA_binding_1"/>
    <property type="match status" value="1"/>
</dbReference>
<evidence type="ECO:0000256" key="1">
    <source>
        <dbReference type="ARBA" id="ARBA00022763"/>
    </source>
</evidence>
<evidence type="ECO:0000259" key="3">
    <source>
        <dbReference type="Pfam" id="PF01035"/>
    </source>
</evidence>
<dbReference type="InterPro" id="IPR036217">
    <property type="entry name" value="MethylDNA_cys_MeTrfase_DNAb"/>
</dbReference>